<keyword evidence="2" id="KW-1185">Reference proteome</keyword>
<protein>
    <submittedName>
        <fullName evidence="1">Uncharacterized protein</fullName>
    </submittedName>
</protein>
<dbReference type="EMBL" id="DF973370">
    <property type="protein sequence ID" value="GAU28256.1"/>
    <property type="molecule type" value="Genomic_DNA"/>
</dbReference>
<reference evidence="2" key="1">
    <citation type="journal article" date="2017" name="Front. Plant Sci.">
        <title>Climate Clever Clovers: New Paradigm to Reduce the Environmental Footprint of Ruminants by Breeding Low Methanogenic Forages Utilizing Haplotype Variation.</title>
        <authorList>
            <person name="Kaur P."/>
            <person name="Appels R."/>
            <person name="Bayer P.E."/>
            <person name="Keeble-Gagnere G."/>
            <person name="Wang J."/>
            <person name="Hirakawa H."/>
            <person name="Shirasawa K."/>
            <person name="Vercoe P."/>
            <person name="Stefanova K."/>
            <person name="Durmic Z."/>
            <person name="Nichols P."/>
            <person name="Revell C."/>
            <person name="Isobe S.N."/>
            <person name="Edwards D."/>
            <person name="Erskine W."/>
        </authorList>
    </citation>
    <scope>NUCLEOTIDE SEQUENCE [LARGE SCALE GENOMIC DNA]</scope>
    <source>
        <strain evidence="2">cv. Daliak</strain>
    </source>
</reference>
<dbReference type="Proteomes" id="UP000242715">
    <property type="component" value="Unassembled WGS sequence"/>
</dbReference>
<dbReference type="AlphaFoldDB" id="A0A2Z6M7L8"/>
<sequence length="104" mass="11420">MIVNSTSGSVTIAIRKSMMRWVEVATSDEIAEAIDIPSPIGTALCMAAASKKDHESAGSPTYVFKINTSNWRRGESWCGYCLQQELIHLPKIHRMGGQLCIPLL</sequence>
<name>A0A2Z6M7L8_TRISU</name>
<gene>
    <name evidence="1" type="ORF">TSUD_118630</name>
</gene>
<dbReference type="OrthoDB" id="1797228at2759"/>
<evidence type="ECO:0000313" key="2">
    <source>
        <dbReference type="Proteomes" id="UP000242715"/>
    </source>
</evidence>
<evidence type="ECO:0000313" key="1">
    <source>
        <dbReference type="EMBL" id="GAU28256.1"/>
    </source>
</evidence>
<proteinExistence type="predicted"/>
<organism evidence="1 2">
    <name type="scientific">Trifolium subterraneum</name>
    <name type="common">Subterranean clover</name>
    <dbReference type="NCBI Taxonomy" id="3900"/>
    <lineage>
        <taxon>Eukaryota</taxon>
        <taxon>Viridiplantae</taxon>
        <taxon>Streptophyta</taxon>
        <taxon>Embryophyta</taxon>
        <taxon>Tracheophyta</taxon>
        <taxon>Spermatophyta</taxon>
        <taxon>Magnoliopsida</taxon>
        <taxon>eudicotyledons</taxon>
        <taxon>Gunneridae</taxon>
        <taxon>Pentapetalae</taxon>
        <taxon>rosids</taxon>
        <taxon>fabids</taxon>
        <taxon>Fabales</taxon>
        <taxon>Fabaceae</taxon>
        <taxon>Papilionoideae</taxon>
        <taxon>50 kb inversion clade</taxon>
        <taxon>NPAAA clade</taxon>
        <taxon>Hologalegina</taxon>
        <taxon>IRL clade</taxon>
        <taxon>Trifolieae</taxon>
        <taxon>Trifolium</taxon>
    </lineage>
</organism>
<accession>A0A2Z6M7L8</accession>